<accession>A0A6N8JCR3</accession>
<reference evidence="1 2" key="1">
    <citation type="submission" date="2019-12" db="EMBL/GenBank/DDBJ databases">
        <title>The draft genomic sequence of strain Chitinophaga oryziterrae JCM 16595.</title>
        <authorList>
            <person name="Zhang X."/>
        </authorList>
    </citation>
    <scope>NUCLEOTIDE SEQUENCE [LARGE SCALE GENOMIC DNA]</scope>
    <source>
        <strain evidence="1 2">JCM 16595</strain>
    </source>
</reference>
<comment type="caution">
    <text evidence="1">The sequence shown here is derived from an EMBL/GenBank/DDBJ whole genome shotgun (WGS) entry which is preliminary data.</text>
</comment>
<dbReference type="AlphaFoldDB" id="A0A6N8JCR3"/>
<name>A0A6N8JCR3_9BACT</name>
<gene>
    <name evidence="1" type="ORF">GO495_20840</name>
</gene>
<protein>
    <submittedName>
        <fullName evidence="1">Uncharacterized protein</fullName>
    </submittedName>
</protein>
<dbReference type="Proteomes" id="UP000468388">
    <property type="component" value="Unassembled WGS sequence"/>
</dbReference>
<evidence type="ECO:0000313" key="1">
    <source>
        <dbReference type="EMBL" id="MVT43057.1"/>
    </source>
</evidence>
<organism evidence="1 2">
    <name type="scientific">Chitinophaga oryziterrae</name>
    <dbReference type="NCBI Taxonomy" id="1031224"/>
    <lineage>
        <taxon>Bacteria</taxon>
        <taxon>Pseudomonadati</taxon>
        <taxon>Bacteroidota</taxon>
        <taxon>Chitinophagia</taxon>
        <taxon>Chitinophagales</taxon>
        <taxon>Chitinophagaceae</taxon>
        <taxon>Chitinophaga</taxon>
    </lineage>
</organism>
<dbReference type="RefSeq" id="WP_157301665.1">
    <property type="nucleotide sequence ID" value="NZ_BAAAZB010000004.1"/>
</dbReference>
<keyword evidence="2" id="KW-1185">Reference proteome</keyword>
<proteinExistence type="predicted"/>
<evidence type="ECO:0000313" key="2">
    <source>
        <dbReference type="Proteomes" id="UP000468388"/>
    </source>
</evidence>
<sequence length="165" mass="19291">MRKNNTYNPFEPLTPDRIQQLILLKDYFLVVQRFQWVGLIAGTGFMATYYSDEDAANEHQRHLVNYSGKLVDLRDPVQRDKLLELFEPGSPYVLYINTLKDEDWAKKMTTAYADKIRNYIKTSGRIKVNRDDGIDIDFNLKFGNVTAVIRSGEQQMEVPFYELIK</sequence>
<dbReference type="OrthoDB" id="706332at2"/>
<dbReference type="EMBL" id="WRXO01000006">
    <property type="protein sequence ID" value="MVT43057.1"/>
    <property type="molecule type" value="Genomic_DNA"/>
</dbReference>